<name>A0ABS4Q4H0_9PSEU</name>
<dbReference type="EMBL" id="JAGGMS010000001">
    <property type="protein sequence ID" value="MBP2186009.1"/>
    <property type="molecule type" value="Genomic_DNA"/>
</dbReference>
<protein>
    <recommendedName>
        <fullName evidence="6">Transport permease protein</fullName>
    </recommendedName>
</protein>
<feature type="transmembrane region" description="Helical" evidence="6">
    <location>
        <begin position="72"/>
        <end position="93"/>
    </location>
</feature>
<comment type="caution">
    <text evidence="6">Lacks conserved residue(s) required for the propagation of feature annotation.</text>
</comment>
<evidence type="ECO:0000313" key="8">
    <source>
        <dbReference type="EMBL" id="MBP2186009.1"/>
    </source>
</evidence>
<dbReference type="InterPro" id="IPR013525">
    <property type="entry name" value="ABC2_TM"/>
</dbReference>
<dbReference type="PANTHER" id="PTHR43229:SF2">
    <property type="entry name" value="NODULATION PROTEIN J"/>
    <property type="match status" value="1"/>
</dbReference>
<accession>A0ABS4Q4H0</accession>
<evidence type="ECO:0000256" key="3">
    <source>
        <dbReference type="ARBA" id="ARBA00022989"/>
    </source>
</evidence>
<dbReference type="PIRSF" id="PIRSF006648">
    <property type="entry name" value="DrrB"/>
    <property type="match status" value="1"/>
</dbReference>
<gene>
    <name evidence="8" type="ORF">JOM49_007535</name>
</gene>
<organism evidence="8 9">
    <name type="scientific">Amycolatopsis magusensis</name>
    <dbReference type="NCBI Taxonomy" id="882444"/>
    <lineage>
        <taxon>Bacteria</taxon>
        <taxon>Bacillati</taxon>
        <taxon>Actinomycetota</taxon>
        <taxon>Actinomycetes</taxon>
        <taxon>Pseudonocardiales</taxon>
        <taxon>Pseudonocardiaceae</taxon>
        <taxon>Amycolatopsis</taxon>
    </lineage>
</organism>
<dbReference type="PROSITE" id="PS51012">
    <property type="entry name" value="ABC_TM2"/>
    <property type="match status" value="1"/>
</dbReference>
<feature type="transmembrane region" description="Helical" evidence="6">
    <location>
        <begin position="38"/>
        <end position="60"/>
    </location>
</feature>
<keyword evidence="3 6" id="KW-1133">Transmembrane helix</keyword>
<evidence type="ECO:0000256" key="5">
    <source>
        <dbReference type="ARBA" id="ARBA00023251"/>
    </source>
</evidence>
<evidence type="ECO:0000256" key="1">
    <source>
        <dbReference type="ARBA" id="ARBA00004141"/>
    </source>
</evidence>
<keyword evidence="9" id="KW-1185">Reference proteome</keyword>
<dbReference type="InterPro" id="IPR047817">
    <property type="entry name" value="ABC2_TM_bact-type"/>
</dbReference>
<feature type="transmembrane region" description="Helical" evidence="6">
    <location>
        <begin position="114"/>
        <end position="142"/>
    </location>
</feature>
<dbReference type="Proteomes" id="UP000741013">
    <property type="component" value="Unassembled WGS sequence"/>
</dbReference>
<feature type="transmembrane region" description="Helical" evidence="6">
    <location>
        <begin position="248"/>
        <end position="267"/>
    </location>
</feature>
<keyword evidence="6" id="KW-0813">Transport</keyword>
<dbReference type="Pfam" id="PF01061">
    <property type="entry name" value="ABC2_membrane"/>
    <property type="match status" value="1"/>
</dbReference>
<evidence type="ECO:0000313" key="9">
    <source>
        <dbReference type="Proteomes" id="UP000741013"/>
    </source>
</evidence>
<sequence length="275" mass="29601">MTYPLAQPEWSKLRFTVHDGLTVLYRNLLKLKHSPGQVIAGLAFPLVAVVLFGYVFGSAIPIDNGANYREYLMPGLFVMSLTMSIAGTLTVIAKDNGLGVMDRFRSMPMSRSAVPFGQTTADLLVGATGVIVMSLCGLAFGWRAHHGFWMTLAGFGVLFLMNFAVSWVGVFLGSVIKREETASRVGPLLMPVTMISNVFVPTSGMPDWLAVIAEWNPISATVGALRVLFGNPGVPTGPDVAWPLANPVLASIGWSVLMLLVFAPLSVRNFNRAGL</sequence>
<evidence type="ECO:0000259" key="7">
    <source>
        <dbReference type="PROSITE" id="PS51012"/>
    </source>
</evidence>
<dbReference type="InterPro" id="IPR000412">
    <property type="entry name" value="ABC_2_transport"/>
</dbReference>
<feature type="domain" description="ABC transmembrane type-2" evidence="7">
    <location>
        <begin position="36"/>
        <end position="273"/>
    </location>
</feature>
<dbReference type="InterPro" id="IPR051784">
    <property type="entry name" value="Nod_factor_ABC_transporter"/>
</dbReference>
<evidence type="ECO:0000256" key="4">
    <source>
        <dbReference type="ARBA" id="ARBA00023136"/>
    </source>
</evidence>
<keyword evidence="4 6" id="KW-0472">Membrane</keyword>
<comment type="caution">
    <text evidence="8">The sequence shown here is derived from an EMBL/GenBank/DDBJ whole genome shotgun (WGS) entry which is preliminary data.</text>
</comment>
<keyword evidence="2 6" id="KW-0812">Transmembrane</keyword>
<keyword evidence="5" id="KW-0046">Antibiotic resistance</keyword>
<evidence type="ECO:0000256" key="2">
    <source>
        <dbReference type="ARBA" id="ARBA00022692"/>
    </source>
</evidence>
<dbReference type="PANTHER" id="PTHR43229">
    <property type="entry name" value="NODULATION PROTEIN J"/>
    <property type="match status" value="1"/>
</dbReference>
<keyword evidence="6" id="KW-1003">Cell membrane</keyword>
<reference evidence="8 9" key="1">
    <citation type="submission" date="2021-03" db="EMBL/GenBank/DDBJ databases">
        <title>Sequencing the genomes of 1000 actinobacteria strains.</title>
        <authorList>
            <person name="Klenk H.-P."/>
        </authorList>
    </citation>
    <scope>NUCLEOTIDE SEQUENCE [LARGE SCALE GENOMIC DNA]</scope>
    <source>
        <strain evidence="8 9">DSM 45510</strain>
    </source>
</reference>
<feature type="transmembrane region" description="Helical" evidence="6">
    <location>
        <begin position="148"/>
        <end position="173"/>
    </location>
</feature>
<comment type="similarity">
    <text evidence="6">Belongs to the ABC-2 integral membrane protein family.</text>
</comment>
<dbReference type="RefSeq" id="WP_209668824.1">
    <property type="nucleotide sequence ID" value="NZ_JAGGMS010000001.1"/>
</dbReference>
<comment type="subcellular location">
    <subcellularLocation>
        <location evidence="6">Cell membrane</location>
        <topology evidence="6">Multi-pass membrane protein</topology>
    </subcellularLocation>
    <subcellularLocation>
        <location evidence="1">Membrane</location>
        <topology evidence="1">Multi-pass membrane protein</topology>
    </subcellularLocation>
</comment>
<evidence type="ECO:0000256" key="6">
    <source>
        <dbReference type="RuleBase" id="RU361157"/>
    </source>
</evidence>
<proteinExistence type="inferred from homology"/>